<organism evidence="1">
    <name type="scientific">Siphoviridae sp. cttFh17</name>
    <dbReference type="NCBI Taxonomy" id="2826491"/>
    <lineage>
        <taxon>Viruses</taxon>
        <taxon>Duplodnaviria</taxon>
        <taxon>Heunggongvirae</taxon>
        <taxon>Uroviricota</taxon>
        <taxon>Caudoviricetes</taxon>
    </lineage>
</organism>
<name>A0A8S5NHW9_9CAUD</name>
<dbReference type="EMBL" id="BK015176">
    <property type="protein sequence ID" value="DAD94421.1"/>
    <property type="molecule type" value="Genomic_DNA"/>
</dbReference>
<sequence>MYSPCMKCKLGYNKEYSTECDNKCDYANISRRLKSANNKLEDYYNQQKNNDYFSDDGKRLICRVIENCQKIVNDTFESGGE</sequence>
<reference evidence="1" key="1">
    <citation type="journal article" date="2021" name="Proc. Natl. Acad. Sci. U.S.A.">
        <title>A Catalog of Tens of Thousands of Viruses from Human Metagenomes Reveals Hidden Associations with Chronic Diseases.</title>
        <authorList>
            <person name="Tisza M.J."/>
            <person name="Buck C.B."/>
        </authorList>
    </citation>
    <scope>NUCLEOTIDE SEQUENCE</scope>
    <source>
        <strain evidence="1">CttFh17</strain>
    </source>
</reference>
<evidence type="ECO:0000313" key="1">
    <source>
        <dbReference type="EMBL" id="DAD94421.1"/>
    </source>
</evidence>
<proteinExistence type="predicted"/>
<accession>A0A8S5NHW9</accession>
<protein>
    <submittedName>
        <fullName evidence="1">Uncharacterized protein</fullName>
    </submittedName>
</protein>